<evidence type="ECO:0000313" key="1">
    <source>
        <dbReference type="EMBL" id="EPI50603.1"/>
    </source>
</evidence>
<evidence type="ECO:0000313" key="2">
    <source>
        <dbReference type="Proteomes" id="UP000014601"/>
    </source>
</evidence>
<organism evidence="1 2">
    <name type="scientific">Gardnerella pickettii JCP7719</name>
    <dbReference type="NCBI Taxonomy" id="1261061"/>
    <lineage>
        <taxon>Bacteria</taxon>
        <taxon>Bacillati</taxon>
        <taxon>Actinomycetota</taxon>
        <taxon>Actinomycetes</taxon>
        <taxon>Bifidobacteriales</taxon>
        <taxon>Bifidobacteriaceae</taxon>
        <taxon>Gardnerella</taxon>
        <taxon>Gardnerella pickettii</taxon>
    </lineage>
</organism>
<gene>
    <name evidence="1" type="ORF">HMPREF1576_00898</name>
</gene>
<accession>S4GMA7</accession>
<proteinExistence type="predicted"/>
<protein>
    <submittedName>
        <fullName evidence="1">Uncharacterized protein</fullName>
    </submittedName>
</protein>
<sequence>MRRVRSLRRQEEPRETSYFVLLKVCVGILARCHCTMLKTSTCSAFCSTQ</sequence>
<dbReference type="HOGENOM" id="CLU_3136077_0_0_11"/>
<dbReference type="Proteomes" id="UP000014601">
    <property type="component" value="Unassembled WGS sequence"/>
</dbReference>
<name>S4GMA7_9BIFI</name>
<comment type="caution">
    <text evidence="1">The sequence shown here is derived from an EMBL/GenBank/DDBJ whole genome shotgun (WGS) entry which is preliminary data.</text>
</comment>
<reference evidence="1 2" key="1">
    <citation type="submission" date="2013-06" db="EMBL/GenBank/DDBJ databases">
        <authorList>
            <person name="Weinstock G."/>
            <person name="Sodergren E."/>
            <person name="Lobos E.A."/>
            <person name="Fulton L."/>
            <person name="Fulton R."/>
            <person name="Courtney L."/>
            <person name="Fronick C."/>
            <person name="O'Laughlin M."/>
            <person name="Godfrey J."/>
            <person name="Wilson R.M."/>
            <person name="Miner T."/>
            <person name="Farmer C."/>
            <person name="Delehaunty K."/>
            <person name="Cordes M."/>
            <person name="Minx P."/>
            <person name="Tomlinson C."/>
            <person name="Chen J."/>
            <person name="Wollam A."/>
            <person name="Pepin K.H."/>
            <person name="Bhonagiri V."/>
            <person name="Zhang X."/>
            <person name="Warren W."/>
            <person name="Mitreva M."/>
            <person name="Mardis E.R."/>
            <person name="Wilson R.K."/>
        </authorList>
    </citation>
    <scope>NUCLEOTIDE SEQUENCE [LARGE SCALE GENOMIC DNA]</scope>
    <source>
        <strain evidence="1 2">JCP7719</strain>
    </source>
</reference>
<dbReference type="AlphaFoldDB" id="S4GMA7"/>
<dbReference type="EMBL" id="ATJO01000064">
    <property type="protein sequence ID" value="EPI50603.1"/>
    <property type="molecule type" value="Genomic_DNA"/>
</dbReference>